<evidence type="ECO:0000256" key="1">
    <source>
        <dbReference type="ARBA" id="ARBA00007705"/>
    </source>
</evidence>
<dbReference type="SMART" id="SM00475">
    <property type="entry name" value="53EXOc"/>
    <property type="match status" value="1"/>
</dbReference>
<dbReference type="InterPro" id="IPR019760">
    <property type="entry name" value="DNA-dir_DNA_pol_A_CS"/>
</dbReference>
<evidence type="ECO:0000313" key="16">
    <source>
        <dbReference type="EMBL" id="RAQ28195.1"/>
    </source>
</evidence>
<accession>A0A328UAT2</accession>
<keyword evidence="13" id="KW-0269">Exonuclease</keyword>
<name>A0A328UAT2_9FIRM</name>
<dbReference type="Pfam" id="PF01367">
    <property type="entry name" value="5_3_exonuc"/>
    <property type="match status" value="1"/>
</dbReference>
<dbReference type="PANTHER" id="PTHR10133:SF27">
    <property type="entry name" value="DNA POLYMERASE NU"/>
    <property type="match status" value="1"/>
</dbReference>
<dbReference type="Proteomes" id="UP000249377">
    <property type="component" value="Unassembled WGS sequence"/>
</dbReference>
<dbReference type="FunFam" id="1.10.150.20:FF:000003">
    <property type="entry name" value="DNA polymerase I"/>
    <property type="match status" value="1"/>
</dbReference>
<feature type="domain" description="5'-3' exonuclease" evidence="14">
    <location>
        <begin position="1"/>
        <end position="263"/>
    </location>
</feature>
<dbReference type="Gene3D" id="1.10.150.20">
    <property type="entry name" value="5' to 3' exonuclease, C-terminal subdomain"/>
    <property type="match status" value="2"/>
</dbReference>
<dbReference type="FunFam" id="1.20.1060.10:FF:000001">
    <property type="entry name" value="DNA polymerase I"/>
    <property type="match status" value="1"/>
</dbReference>
<keyword evidence="17" id="KW-1185">Reference proteome</keyword>
<evidence type="ECO:0000256" key="3">
    <source>
        <dbReference type="ARBA" id="ARBA00020311"/>
    </source>
</evidence>
<comment type="function">
    <text evidence="13">In addition to polymerase activity, this DNA polymerase exhibits 5'-3' exonuclease activity.</text>
</comment>
<dbReference type="Pfam" id="PF22619">
    <property type="entry name" value="DNA_polI_exo1"/>
    <property type="match status" value="1"/>
</dbReference>
<evidence type="ECO:0000313" key="17">
    <source>
        <dbReference type="Proteomes" id="UP000249377"/>
    </source>
</evidence>
<dbReference type="CDD" id="cd09859">
    <property type="entry name" value="PIN_53EXO"/>
    <property type="match status" value="1"/>
</dbReference>
<keyword evidence="10 13" id="KW-0234">DNA repair</keyword>
<gene>
    <name evidence="13" type="primary">polA</name>
    <name evidence="16" type="ORF">DPQ25_10625</name>
</gene>
<keyword evidence="6 13" id="KW-0235">DNA replication</keyword>
<evidence type="ECO:0000256" key="5">
    <source>
        <dbReference type="ARBA" id="ARBA00022695"/>
    </source>
</evidence>
<evidence type="ECO:0000259" key="14">
    <source>
        <dbReference type="SMART" id="SM00475"/>
    </source>
</evidence>
<dbReference type="EMBL" id="QLYR01000007">
    <property type="protein sequence ID" value="RAQ28195.1"/>
    <property type="molecule type" value="Genomic_DNA"/>
</dbReference>
<dbReference type="CDD" id="cd06140">
    <property type="entry name" value="DNA_polA_I_Bacillus_like_exo"/>
    <property type="match status" value="1"/>
</dbReference>
<sequence>MKLLVLDGNSILNRAFYGIKLLTTKEGQFTNAIYGFLTMLEKLKSESAPDAVAIAFDLKAPTFRHLAYAGYKAQRKGMPEELAQQLQPLKDLLTHLGYRLVECEGFEADDILGTFARVCRENGDECVIATGDRDSLQLVGGGVTVRLASTKMGQPQATVYDAEKIREEYGVEPQQLIEIKALQGDTSDNIPGVAGIGPKGAGELIRRFHDVAYLYDHLDALDIKEGVRQKLAASKENALLSRYLGAIRTDAPIDTTLSDYVPRAADPEAARLMARLELFTLMEKLNLHADAAMPAEGQAPPAGALALTEASGATPDAVSRAAETCLAPVYADGSIQALYFTAPGALFHTVDETLIRTLLSDGSIRKTVHDVKPLYAAMLRQGAEPAGIALDTMLAAYLLNPSSNGYAPDRLAQEYAVQGPSLQEAGDQPQEARQAREAALLPALAERLSAEIEAKGQTKLLEAIELPLARVLAKMEAEGFAVNSGEIEKFGLALDQKARELEQQIHREAGYEFNINSPKQLGDALFVKLGLPHGKKTKTGYSTNADVLEGLRFEHPVVDMVLNYRTLTKLKSTYCDGLLKVVGPDGRIHSSFNQTETRTGRISSTEPNLQNIPVRTELGRELRRFFVAREGWVLVDADYSQIELRVLAHVANDRNMIEAFRENDDIHRRTAAQVFHVPEEMVTPLMRSRAKAVNFGIVYGIGAFSLSKDIHVTRKEAEQYIQDYLAHFSGVAAYMEHVVAQAKKDGYAETIFGRRRYLPELTSSNFNTRSFGERVARNMPIQGAAADIIKIAMIRVENRLEKEGLRARLILQVHDELIVEAPKEEAAHVAALLTEEMQNAVSLSVPMVAEASMGETWYDAKG</sequence>
<dbReference type="InterPro" id="IPR043502">
    <property type="entry name" value="DNA/RNA_pol_sf"/>
</dbReference>
<dbReference type="InterPro" id="IPR054690">
    <property type="entry name" value="DNA_polI_exonuclease"/>
</dbReference>
<comment type="caution">
    <text evidence="16">The sequence shown here is derived from an EMBL/GenBank/DDBJ whole genome shotgun (WGS) entry which is preliminary data.</text>
</comment>
<dbReference type="CDD" id="cd08637">
    <property type="entry name" value="DNA_pol_A_pol_I_C"/>
    <property type="match status" value="1"/>
</dbReference>
<evidence type="ECO:0000256" key="2">
    <source>
        <dbReference type="ARBA" id="ARBA00012417"/>
    </source>
</evidence>
<dbReference type="GO" id="GO:0006302">
    <property type="term" value="P:double-strand break repair"/>
    <property type="evidence" value="ECO:0007669"/>
    <property type="project" value="TreeGrafter"/>
</dbReference>
<keyword evidence="13" id="KW-0378">Hydrolase</keyword>
<evidence type="ECO:0000256" key="10">
    <source>
        <dbReference type="ARBA" id="ARBA00023204"/>
    </source>
</evidence>
<dbReference type="NCBIfam" id="NF004397">
    <property type="entry name" value="PRK05755.1"/>
    <property type="match status" value="1"/>
</dbReference>
<dbReference type="InterPro" id="IPR036279">
    <property type="entry name" value="5-3_exonuclease_C_sf"/>
</dbReference>
<evidence type="ECO:0000259" key="15">
    <source>
        <dbReference type="SMART" id="SM00482"/>
    </source>
</evidence>
<dbReference type="NCBIfam" id="TIGR00593">
    <property type="entry name" value="pola"/>
    <property type="match status" value="1"/>
</dbReference>
<dbReference type="Gene3D" id="1.20.1060.10">
    <property type="entry name" value="Taq DNA Polymerase, Chain T, domain 4"/>
    <property type="match status" value="1"/>
</dbReference>
<dbReference type="SUPFAM" id="SSF88723">
    <property type="entry name" value="PIN domain-like"/>
    <property type="match status" value="1"/>
</dbReference>
<dbReference type="GO" id="GO:0003887">
    <property type="term" value="F:DNA-directed DNA polymerase activity"/>
    <property type="evidence" value="ECO:0007669"/>
    <property type="project" value="UniProtKB-UniRule"/>
</dbReference>
<keyword evidence="4 13" id="KW-0808">Transferase</keyword>
<dbReference type="SMART" id="SM00279">
    <property type="entry name" value="HhH2"/>
    <property type="match status" value="1"/>
</dbReference>
<organism evidence="16 17">
    <name type="scientific">Hydrogeniiclostridium mannosilyticum</name>
    <dbReference type="NCBI Taxonomy" id="2764322"/>
    <lineage>
        <taxon>Bacteria</taxon>
        <taxon>Bacillati</taxon>
        <taxon>Bacillota</taxon>
        <taxon>Clostridia</taxon>
        <taxon>Eubacteriales</taxon>
        <taxon>Acutalibacteraceae</taxon>
        <taxon>Hydrogeniiclostridium</taxon>
    </lineage>
</organism>
<evidence type="ECO:0000256" key="4">
    <source>
        <dbReference type="ARBA" id="ARBA00022679"/>
    </source>
</evidence>
<evidence type="ECO:0000256" key="13">
    <source>
        <dbReference type="RuleBase" id="RU004460"/>
    </source>
</evidence>
<dbReference type="InterPro" id="IPR020045">
    <property type="entry name" value="DNA_polI_H3TH"/>
</dbReference>
<evidence type="ECO:0000256" key="8">
    <source>
        <dbReference type="ARBA" id="ARBA00022932"/>
    </source>
</evidence>
<dbReference type="GO" id="GO:0008409">
    <property type="term" value="F:5'-3' exonuclease activity"/>
    <property type="evidence" value="ECO:0007669"/>
    <property type="project" value="UniProtKB-UniRule"/>
</dbReference>
<dbReference type="Gene3D" id="3.30.70.370">
    <property type="match status" value="1"/>
</dbReference>
<dbReference type="PROSITE" id="PS00447">
    <property type="entry name" value="DNA_POLYMERASE_A"/>
    <property type="match status" value="1"/>
</dbReference>
<dbReference type="Pfam" id="PF02739">
    <property type="entry name" value="5_3_exonuc_N"/>
    <property type="match status" value="1"/>
</dbReference>
<dbReference type="SUPFAM" id="SSF53098">
    <property type="entry name" value="Ribonuclease H-like"/>
    <property type="match status" value="1"/>
</dbReference>
<keyword evidence="9 13" id="KW-0238">DNA-binding</keyword>
<keyword evidence="5 13" id="KW-0548">Nucleotidyltransferase</keyword>
<evidence type="ECO:0000256" key="6">
    <source>
        <dbReference type="ARBA" id="ARBA00022705"/>
    </source>
</evidence>
<dbReference type="CDD" id="cd09898">
    <property type="entry name" value="H3TH_53EXO"/>
    <property type="match status" value="1"/>
</dbReference>
<dbReference type="AlphaFoldDB" id="A0A328UAT2"/>
<dbReference type="RefSeq" id="WP_112333151.1">
    <property type="nucleotide sequence ID" value="NZ_QLYR01000007.1"/>
</dbReference>
<dbReference type="InterPro" id="IPR008918">
    <property type="entry name" value="HhH2"/>
</dbReference>
<dbReference type="InterPro" id="IPR002298">
    <property type="entry name" value="DNA_polymerase_A"/>
</dbReference>
<keyword evidence="13" id="KW-0540">Nuclease</keyword>
<dbReference type="Pfam" id="PF00476">
    <property type="entry name" value="DNA_pol_A"/>
    <property type="match status" value="1"/>
</dbReference>
<dbReference type="PANTHER" id="PTHR10133">
    <property type="entry name" value="DNA POLYMERASE I"/>
    <property type="match status" value="1"/>
</dbReference>
<dbReference type="InterPro" id="IPR020046">
    <property type="entry name" value="5-3_exonucl_a-hlix_arch_N"/>
</dbReference>
<comment type="similarity">
    <text evidence="1 13">Belongs to the DNA polymerase type-A family.</text>
</comment>
<dbReference type="SUPFAM" id="SSF47807">
    <property type="entry name" value="5' to 3' exonuclease, C-terminal subdomain"/>
    <property type="match status" value="1"/>
</dbReference>
<dbReference type="SUPFAM" id="SSF56672">
    <property type="entry name" value="DNA/RNA polymerases"/>
    <property type="match status" value="1"/>
</dbReference>
<dbReference type="InterPro" id="IPR002421">
    <property type="entry name" value="5-3_exonuclease"/>
</dbReference>
<keyword evidence="8 13" id="KW-0239">DNA-directed DNA polymerase</keyword>
<comment type="subunit">
    <text evidence="13">Single-chain monomer with multiple functions.</text>
</comment>
<proteinExistence type="inferred from homology"/>
<comment type="catalytic activity">
    <reaction evidence="11 13">
        <text>DNA(n) + a 2'-deoxyribonucleoside 5'-triphosphate = DNA(n+1) + diphosphate</text>
        <dbReference type="Rhea" id="RHEA:22508"/>
        <dbReference type="Rhea" id="RHEA-COMP:17339"/>
        <dbReference type="Rhea" id="RHEA-COMP:17340"/>
        <dbReference type="ChEBI" id="CHEBI:33019"/>
        <dbReference type="ChEBI" id="CHEBI:61560"/>
        <dbReference type="ChEBI" id="CHEBI:173112"/>
        <dbReference type="EC" id="2.7.7.7"/>
    </reaction>
</comment>
<dbReference type="InterPro" id="IPR001098">
    <property type="entry name" value="DNA-dir_DNA_pol_A_palm_dom"/>
</dbReference>
<dbReference type="InterPro" id="IPR012337">
    <property type="entry name" value="RNaseH-like_sf"/>
</dbReference>
<dbReference type="InterPro" id="IPR029060">
    <property type="entry name" value="PIN-like_dom_sf"/>
</dbReference>
<dbReference type="InterPro" id="IPR018320">
    <property type="entry name" value="DNA_polymerase_1"/>
</dbReference>
<evidence type="ECO:0000256" key="7">
    <source>
        <dbReference type="ARBA" id="ARBA00022763"/>
    </source>
</evidence>
<protein>
    <recommendedName>
        <fullName evidence="3 12">DNA polymerase I</fullName>
        <ecNumber evidence="2 12">2.7.7.7</ecNumber>
    </recommendedName>
</protein>
<dbReference type="FunFam" id="1.10.150.20:FF:000002">
    <property type="entry name" value="DNA polymerase I"/>
    <property type="match status" value="1"/>
</dbReference>
<dbReference type="GO" id="GO:0003677">
    <property type="term" value="F:DNA binding"/>
    <property type="evidence" value="ECO:0007669"/>
    <property type="project" value="UniProtKB-UniRule"/>
</dbReference>
<dbReference type="PRINTS" id="PR00868">
    <property type="entry name" value="DNAPOLI"/>
</dbReference>
<dbReference type="Gene3D" id="3.30.420.10">
    <property type="entry name" value="Ribonuclease H-like superfamily/Ribonuclease H"/>
    <property type="match status" value="1"/>
</dbReference>
<dbReference type="EC" id="2.7.7.7" evidence="2 12"/>
<dbReference type="InterPro" id="IPR036397">
    <property type="entry name" value="RNaseH_sf"/>
</dbReference>
<evidence type="ECO:0000256" key="9">
    <source>
        <dbReference type="ARBA" id="ARBA00023125"/>
    </source>
</evidence>
<evidence type="ECO:0000256" key="12">
    <source>
        <dbReference type="NCBIfam" id="TIGR00593"/>
    </source>
</evidence>
<evidence type="ECO:0000256" key="11">
    <source>
        <dbReference type="ARBA" id="ARBA00049244"/>
    </source>
</evidence>
<keyword evidence="7 13" id="KW-0227">DNA damage</keyword>
<feature type="domain" description="DNA-directed DNA polymerase family A palm" evidence="15">
    <location>
        <begin position="619"/>
        <end position="825"/>
    </location>
</feature>
<reference evidence="16 17" key="1">
    <citation type="submission" date="2018-06" db="EMBL/GenBank/DDBJ databases">
        <title>Noncontiguous genome sequence of Ruminococcaceae bacterium ASD2818.</title>
        <authorList>
            <person name="Chaplin A.V."/>
            <person name="Sokolova S.R."/>
            <person name="Kochetkova T.O."/>
            <person name="Goltsov A.Y."/>
            <person name="Trofimov D.Y."/>
            <person name="Efimov B.A."/>
        </authorList>
    </citation>
    <scope>NUCLEOTIDE SEQUENCE [LARGE SCALE GENOMIC DNA]</scope>
    <source>
        <strain evidence="16 17">ASD2818</strain>
    </source>
</reference>
<dbReference type="SMART" id="SM00482">
    <property type="entry name" value="POLAc"/>
    <property type="match status" value="1"/>
</dbReference>
<dbReference type="GO" id="GO:0006261">
    <property type="term" value="P:DNA-templated DNA replication"/>
    <property type="evidence" value="ECO:0007669"/>
    <property type="project" value="UniProtKB-UniRule"/>
</dbReference>
<dbReference type="Gene3D" id="3.40.50.1010">
    <property type="entry name" value="5'-nuclease"/>
    <property type="match status" value="1"/>
</dbReference>